<organism evidence="1 2">
    <name type="scientific">Bacillus xiapuensis</name>
    <dbReference type="NCBI Taxonomy" id="2014075"/>
    <lineage>
        <taxon>Bacteria</taxon>
        <taxon>Bacillati</taxon>
        <taxon>Bacillota</taxon>
        <taxon>Bacilli</taxon>
        <taxon>Bacillales</taxon>
        <taxon>Bacillaceae</taxon>
        <taxon>Bacillus</taxon>
    </lineage>
</organism>
<name>A0ABU6N7V3_9BACI</name>
<evidence type="ECO:0000313" key="2">
    <source>
        <dbReference type="Proteomes" id="UP001330749"/>
    </source>
</evidence>
<evidence type="ECO:0000313" key="1">
    <source>
        <dbReference type="EMBL" id="MED3562299.1"/>
    </source>
</evidence>
<protein>
    <submittedName>
        <fullName evidence="1">Uncharacterized protein</fullName>
    </submittedName>
</protein>
<sequence length="70" mass="8235">MNQLKSLIEEMLVSYRENDCFEEWQLNQILSFAEQATDKISRNLYKFYIINTQIASNGGVPVLKQVYNMI</sequence>
<dbReference type="RefSeq" id="WP_327967203.1">
    <property type="nucleotide sequence ID" value="NZ_JARMQG010000084.1"/>
</dbReference>
<comment type="caution">
    <text evidence="1">The sequence shown here is derived from an EMBL/GenBank/DDBJ whole genome shotgun (WGS) entry which is preliminary data.</text>
</comment>
<keyword evidence="2" id="KW-1185">Reference proteome</keyword>
<gene>
    <name evidence="1" type="ORF">P4447_07510</name>
</gene>
<reference evidence="1 2" key="1">
    <citation type="submission" date="2023-03" db="EMBL/GenBank/DDBJ databases">
        <title>Bacillus Genome Sequencing.</title>
        <authorList>
            <person name="Dunlap C."/>
        </authorList>
    </citation>
    <scope>NUCLEOTIDE SEQUENCE [LARGE SCALE GENOMIC DNA]</scope>
    <source>
        <strain evidence="1 2">B-14544</strain>
    </source>
</reference>
<dbReference type="Proteomes" id="UP001330749">
    <property type="component" value="Unassembled WGS sequence"/>
</dbReference>
<proteinExistence type="predicted"/>
<dbReference type="EMBL" id="JARMQG010000084">
    <property type="protein sequence ID" value="MED3562299.1"/>
    <property type="molecule type" value="Genomic_DNA"/>
</dbReference>
<accession>A0ABU6N7V3</accession>